<dbReference type="RefSeq" id="XP_031944325.1">
    <property type="nucleotide sequence ID" value="XM_032081221.1"/>
</dbReference>
<dbReference type="OrthoDB" id="4497709at2759"/>
<accession>A0A5N7DKN0</accession>
<dbReference type="Proteomes" id="UP000325579">
    <property type="component" value="Unassembled WGS sequence"/>
</dbReference>
<gene>
    <name evidence="1" type="ORF">BDV37DRAFT_241688</name>
</gene>
<reference evidence="1 2" key="1">
    <citation type="submission" date="2019-04" db="EMBL/GenBank/DDBJ databases">
        <authorList>
            <consortium name="DOE Joint Genome Institute"/>
            <person name="Mondo S."/>
            <person name="Kjaerbolling I."/>
            <person name="Vesth T."/>
            <person name="Frisvad J.C."/>
            <person name="Nybo J.L."/>
            <person name="Theobald S."/>
            <person name="Kildgaard S."/>
            <person name="Isbrandt T."/>
            <person name="Kuo A."/>
            <person name="Sato A."/>
            <person name="Lyhne E.K."/>
            <person name="Kogle M.E."/>
            <person name="Wiebenga A."/>
            <person name="Kun R.S."/>
            <person name="Lubbers R.J."/>
            <person name="Makela M.R."/>
            <person name="Barry K."/>
            <person name="Chovatia M."/>
            <person name="Clum A."/>
            <person name="Daum C."/>
            <person name="Haridas S."/>
            <person name="He G."/>
            <person name="LaButti K."/>
            <person name="Lipzen A."/>
            <person name="Riley R."/>
            <person name="Salamov A."/>
            <person name="Simmons B.A."/>
            <person name="Magnuson J.K."/>
            <person name="Henrissat B."/>
            <person name="Mortensen U.H."/>
            <person name="Larsen T.O."/>
            <person name="Devries R.P."/>
            <person name="Grigoriev I.V."/>
            <person name="Machida M."/>
            <person name="Baker S.E."/>
            <person name="Andersen M.R."/>
            <person name="Cantor M.N."/>
            <person name="Hua S.X."/>
        </authorList>
    </citation>
    <scope>NUCLEOTIDE SEQUENCE [LARGE SCALE GENOMIC DNA]</scope>
    <source>
        <strain evidence="1 2">CBS 119388</strain>
    </source>
</reference>
<proteinExistence type="predicted"/>
<evidence type="ECO:0000313" key="2">
    <source>
        <dbReference type="Proteomes" id="UP000325579"/>
    </source>
</evidence>
<keyword evidence="2" id="KW-1185">Reference proteome</keyword>
<evidence type="ECO:0000313" key="1">
    <source>
        <dbReference type="EMBL" id="KAE8407006.1"/>
    </source>
</evidence>
<protein>
    <submittedName>
        <fullName evidence="1">Uncharacterized protein</fullName>
    </submittedName>
</protein>
<dbReference type="GeneID" id="43665912"/>
<dbReference type="EMBL" id="ML736750">
    <property type="protein sequence ID" value="KAE8407006.1"/>
    <property type="molecule type" value="Genomic_DNA"/>
</dbReference>
<organism evidence="1 2">
    <name type="scientific">Aspergillus pseudonomiae</name>
    <dbReference type="NCBI Taxonomy" id="1506151"/>
    <lineage>
        <taxon>Eukaryota</taxon>
        <taxon>Fungi</taxon>
        <taxon>Dikarya</taxon>
        <taxon>Ascomycota</taxon>
        <taxon>Pezizomycotina</taxon>
        <taxon>Eurotiomycetes</taxon>
        <taxon>Eurotiomycetidae</taxon>
        <taxon>Eurotiales</taxon>
        <taxon>Aspergillaceae</taxon>
        <taxon>Aspergillus</taxon>
        <taxon>Aspergillus subgen. Circumdati</taxon>
    </lineage>
</organism>
<dbReference type="AlphaFoldDB" id="A0A5N7DKN0"/>
<sequence>MSSFLEILARISMSYIPSLPKSWRACFPYQLSRLHTVISKYWDPVHMTKVYRPTNEPVRDIIEAEKRYGISFFNGY</sequence>
<name>A0A5N7DKN0_9EURO</name>